<feature type="compositionally biased region" description="Basic and acidic residues" evidence="1">
    <location>
        <begin position="481"/>
        <end position="494"/>
    </location>
</feature>
<protein>
    <submittedName>
        <fullName evidence="2">Uncharacterized protein</fullName>
    </submittedName>
</protein>
<feature type="compositionally biased region" description="Basic and acidic residues" evidence="1">
    <location>
        <begin position="337"/>
        <end position="357"/>
    </location>
</feature>
<gene>
    <name evidence="2" type="ORF">TI39_contig395g00009</name>
</gene>
<proteinExistence type="predicted"/>
<dbReference type="EMBL" id="LAFY01000387">
    <property type="protein sequence ID" value="KJX98731.1"/>
    <property type="molecule type" value="Genomic_DNA"/>
</dbReference>
<feature type="compositionally biased region" description="Basic and acidic residues" evidence="1">
    <location>
        <begin position="1"/>
        <end position="19"/>
    </location>
</feature>
<comment type="caution">
    <text evidence="2">The sequence shown here is derived from an EMBL/GenBank/DDBJ whole genome shotgun (WGS) entry which is preliminary data.</text>
</comment>
<feature type="region of interest" description="Disordered" evidence="1">
    <location>
        <begin position="281"/>
        <end position="316"/>
    </location>
</feature>
<organism evidence="2 3">
    <name type="scientific">Zymoseptoria brevis</name>
    <dbReference type="NCBI Taxonomy" id="1047168"/>
    <lineage>
        <taxon>Eukaryota</taxon>
        <taxon>Fungi</taxon>
        <taxon>Dikarya</taxon>
        <taxon>Ascomycota</taxon>
        <taxon>Pezizomycotina</taxon>
        <taxon>Dothideomycetes</taxon>
        <taxon>Dothideomycetidae</taxon>
        <taxon>Mycosphaerellales</taxon>
        <taxon>Mycosphaerellaceae</taxon>
        <taxon>Zymoseptoria</taxon>
    </lineage>
</organism>
<accession>A0A0F4GMV1</accession>
<keyword evidence="3" id="KW-1185">Reference proteome</keyword>
<evidence type="ECO:0000313" key="2">
    <source>
        <dbReference type="EMBL" id="KJX98731.1"/>
    </source>
</evidence>
<dbReference type="OrthoDB" id="10686872at2759"/>
<evidence type="ECO:0000313" key="3">
    <source>
        <dbReference type="Proteomes" id="UP000033647"/>
    </source>
</evidence>
<feature type="compositionally biased region" description="Basic residues" evidence="1">
    <location>
        <begin position="358"/>
        <end position="369"/>
    </location>
</feature>
<reference evidence="2 3" key="1">
    <citation type="submission" date="2015-03" db="EMBL/GenBank/DDBJ databases">
        <title>RNA-seq based gene annotation and comparative genomics of four Zymoseptoria species reveal species-specific pathogenicity related genes and transposable element activity.</title>
        <authorList>
            <person name="Grandaubert J."/>
            <person name="Bhattacharyya A."/>
            <person name="Stukenbrock E.H."/>
        </authorList>
    </citation>
    <scope>NUCLEOTIDE SEQUENCE [LARGE SCALE GENOMIC DNA]</scope>
    <source>
        <strain evidence="2 3">Zb18110</strain>
    </source>
</reference>
<feature type="region of interest" description="Disordered" evidence="1">
    <location>
        <begin position="1"/>
        <end position="125"/>
    </location>
</feature>
<feature type="compositionally biased region" description="Polar residues" evidence="1">
    <location>
        <begin position="423"/>
        <end position="437"/>
    </location>
</feature>
<sequence length="494" mass="54229">MPARHALSEAYKRKFESARRTAASAEDLAPRVVTDSSDEAEEDMATQHTRPGAMHQGHRRSRKRARVQEVLTRTARSRRDAQLGEDDEHGEDRTETPSQRELPKLAYSHSARMPGFKTPSGKPNNYGTPATPFPASVVIRTQSALSNAVLGAATYLDAGVKANQDARSSLNPNPTARKQQAFGFENSYFGGGTYEKVSASNAERAERIAALAKNKSKKQVEEIEINDRNNNKGLKVTVDAKGHMIEESKAPSHSSTQCTSWPLLSSQCDFALDIAPARHSMHSPFGASAEGTRRQEHGAGEQAAKQRLNPPVTGPDVMLRIYGKTMFEMSEVQRATVERNERRIAENRRREHGEHLEKKRKRREKKKARAAAGPAQAVGKSEDFDVFAPALGNNASPWRISHEDGGGQTQRSRHLTDLLRSTGVPNSVQGESSSPGTATRRGANPFDQRLSTKGVIHRGGAQIARQSHAEVQARYEASGAADRRVLEEAAERRA</sequence>
<feature type="compositionally biased region" description="Basic residues" evidence="1">
    <location>
        <begin position="56"/>
        <end position="65"/>
    </location>
</feature>
<feature type="region of interest" description="Disordered" evidence="1">
    <location>
        <begin position="337"/>
        <end position="377"/>
    </location>
</feature>
<name>A0A0F4GMV1_9PEZI</name>
<feature type="region of interest" description="Disordered" evidence="1">
    <location>
        <begin position="421"/>
        <end position="494"/>
    </location>
</feature>
<dbReference type="AlphaFoldDB" id="A0A0F4GMV1"/>
<evidence type="ECO:0000256" key="1">
    <source>
        <dbReference type="SAM" id="MobiDB-lite"/>
    </source>
</evidence>
<dbReference type="Proteomes" id="UP000033647">
    <property type="component" value="Unassembled WGS sequence"/>
</dbReference>